<dbReference type="PANTHER" id="PTHR45138:SF9">
    <property type="entry name" value="DIGUANYLATE CYCLASE DGCM-RELATED"/>
    <property type="match status" value="1"/>
</dbReference>
<comment type="caution">
    <text evidence="3">The sequence shown here is derived from an EMBL/GenBank/DDBJ whole genome shotgun (WGS) entry which is preliminary data.</text>
</comment>
<reference evidence="3 4" key="1">
    <citation type="submission" date="2016-10" db="EMBL/GenBank/DDBJ databases">
        <title>Paenibacillus species isolates.</title>
        <authorList>
            <person name="Beno S.M."/>
        </authorList>
    </citation>
    <scope>NUCLEOTIDE SEQUENCE [LARGE SCALE GENOMIC DNA]</scope>
    <source>
        <strain evidence="3 4">FSL H7-0744</strain>
    </source>
</reference>
<dbReference type="Pfam" id="PF00990">
    <property type="entry name" value="GGDEF"/>
    <property type="match status" value="1"/>
</dbReference>
<evidence type="ECO:0000259" key="2">
    <source>
        <dbReference type="PROSITE" id="PS50887"/>
    </source>
</evidence>
<dbReference type="InterPro" id="IPR043128">
    <property type="entry name" value="Rev_trsase/Diguanyl_cyclase"/>
</dbReference>
<dbReference type="CDD" id="cd01949">
    <property type="entry name" value="GGDEF"/>
    <property type="match status" value="1"/>
</dbReference>
<dbReference type="RefSeq" id="WP_076114519.1">
    <property type="nucleotide sequence ID" value="NZ_MPTB01000087.1"/>
</dbReference>
<proteinExistence type="predicted"/>
<evidence type="ECO:0000313" key="3">
    <source>
        <dbReference type="EMBL" id="OMD35807.1"/>
    </source>
</evidence>
<dbReference type="Gene3D" id="3.30.450.20">
    <property type="entry name" value="PAS domain"/>
    <property type="match status" value="1"/>
</dbReference>
<dbReference type="PROSITE" id="PS50887">
    <property type="entry name" value="GGDEF"/>
    <property type="match status" value="1"/>
</dbReference>
<dbReference type="SUPFAM" id="SSF55073">
    <property type="entry name" value="Nucleotide cyclase"/>
    <property type="match status" value="1"/>
</dbReference>
<dbReference type="Gene3D" id="3.30.70.270">
    <property type="match status" value="1"/>
</dbReference>
<feature type="transmembrane region" description="Helical" evidence="1">
    <location>
        <begin position="34"/>
        <end position="52"/>
    </location>
</feature>
<name>A0ABX3GVR2_PAEBO</name>
<dbReference type="Proteomes" id="UP000187412">
    <property type="component" value="Unassembled WGS sequence"/>
</dbReference>
<dbReference type="InterPro" id="IPR050469">
    <property type="entry name" value="Diguanylate_Cyclase"/>
</dbReference>
<feature type="transmembrane region" description="Helical" evidence="1">
    <location>
        <begin position="97"/>
        <end position="116"/>
    </location>
</feature>
<gene>
    <name evidence="3" type="ORF">BSK56_32625</name>
</gene>
<evidence type="ECO:0000256" key="1">
    <source>
        <dbReference type="SAM" id="Phobius"/>
    </source>
</evidence>
<keyword evidence="1" id="KW-1133">Transmembrane helix</keyword>
<dbReference type="SMART" id="SM00267">
    <property type="entry name" value="GGDEF"/>
    <property type="match status" value="1"/>
</dbReference>
<dbReference type="EMBL" id="MPTB01000087">
    <property type="protein sequence ID" value="OMD35807.1"/>
    <property type="molecule type" value="Genomic_DNA"/>
</dbReference>
<feature type="transmembrane region" description="Helical" evidence="1">
    <location>
        <begin position="6"/>
        <end position="27"/>
    </location>
</feature>
<keyword evidence="1" id="KW-0472">Membrane</keyword>
<feature type="transmembrane region" description="Helical" evidence="1">
    <location>
        <begin position="136"/>
        <end position="159"/>
    </location>
</feature>
<organism evidence="3 4">
    <name type="scientific">Paenibacillus borealis</name>
    <dbReference type="NCBI Taxonomy" id="160799"/>
    <lineage>
        <taxon>Bacteria</taxon>
        <taxon>Bacillati</taxon>
        <taxon>Bacillota</taxon>
        <taxon>Bacilli</taxon>
        <taxon>Bacillales</taxon>
        <taxon>Paenibacillaceae</taxon>
        <taxon>Paenibacillus</taxon>
    </lineage>
</organism>
<dbReference type="InterPro" id="IPR000160">
    <property type="entry name" value="GGDEF_dom"/>
</dbReference>
<keyword evidence="1" id="KW-0812">Transmembrane</keyword>
<dbReference type="NCBIfam" id="TIGR00254">
    <property type="entry name" value="GGDEF"/>
    <property type="match status" value="1"/>
</dbReference>
<protein>
    <submittedName>
        <fullName evidence="3">GGDEF domain-containing protein</fullName>
    </submittedName>
</protein>
<sequence length="552" mass="62934">MALESWIDLILCFILFLLFVYIFASVTITNLHKVYLAFHFSMMIWPYCQFAIRSAQDPIYQLFYVKLAFVDASLLTAGWIFFTILISGQSQFLKRKILMLLFIPAIISSLGVVLNPNGWFVLPVNGGYVERIYGPIFWINISILVIHAIVSLYIIYVALVSDQAPRIKHQVMYMLKGILAVTVFLMLDIFLNVVLDDYLPVIPGFTSLGIVISAIFFVITIHQDKVFDIVTIAHQDIIDTLEYGILVLDDHEKVVEINQALHPLLLMEAGDLFDMSGILPGSTVENANFLLRYRECPDEVAEIELWQPDVQLYIHIHAAPIMVNAVRVGRIITFQDMSELRRLIEETNHQNSILQERNESLIKVQEELFQTNRKLTKMAITDSLTGCYNRHYLTQQLESEVTKNREYRAPSTLILIDIDFFKAVNDRYGHLAGDAVICGTVEILQQTLRQDDILARYGGEEFIIYLPDTDESQALLLAEQLKANIEFNKMSIENVDQPVSVTISMGLLSINDFTARQPRDAAAYLSDLFKSVDEALYEAKDQGRNRIVSIRG</sequence>
<dbReference type="InterPro" id="IPR031621">
    <property type="entry name" value="HisKA_7TM"/>
</dbReference>
<evidence type="ECO:0000313" key="4">
    <source>
        <dbReference type="Proteomes" id="UP000187412"/>
    </source>
</evidence>
<dbReference type="Pfam" id="PF16927">
    <property type="entry name" value="HisKA_7TM"/>
    <property type="match status" value="1"/>
</dbReference>
<feature type="transmembrane region" description="Helical" evidence="1">
    <location>
        <begin position="64"/>
        <end position="85"/>
    </location>
</feature>
<dbReference type="PANTHER" id="PTHR45138">
    <property type="entry name" value="REGULATORY COMPONENTS OF SENSORY TRANSDUCTION SYSTEM"/>
    <property type="match status" value="1"/>
</dbReference>
<feature type="transmembrane region" description="Helical" evidence="1">
    <location>
        <begin position="171"/>
        <end position="195"/>
    </location>
</feature>
<dbReference type="InterPro" id="IPR029787">
    <property type="entry name" value="Nucleotide_cyclase"/>
</dbReference>
<feature type="transmembrane region" description="Helical" evidence="1">
    <location>
        <begin position="201"/>
        <end position="221"/>
    </location>
</feature>
<accession>A0ABX3GVR2</accession>
<feature type="domain" description="GGDEF" evidence="2">
    <location>
        <begin position="409"/>
        <end position="552"/>
    </location>
</feature>
<keyword evidence="4" id="KW-1185">Reference proteome</keyword>